<evidence type="ECO:0000313" key="2">
    <source>
        <dbReference type="EMBL" id="RZT41557.1"/>
    </source>
</evidence>
<dbReference type="InterPro" id="IPR010546">
    <property type="entry name" value="DUF1120"/>
</dbReference>
<gene>
    <name evidence="2" type="ORF">EV147_0551</name>
</gene>
<dbReference type="AlphaFoldDB" id="A0A4Q7S6R7"/>
<reference evidence="2 3" key="1">
    <citation type="journal article" date="2015" name="Stand. Genomic Sci.">
        <title>Genomic Encyclopedia of Bacterial and Archaeal Type Strains, Phase III: the genomes of soil and plant-associated and newly described type strains.</title>
        <authorList>
            <person name="Whitman W.B."/>
            <person name="Woyke T."/>
            <person name="Klenk H.P."/>
            <person name="Zhou Y."/>
            <person name="Lilburn T.G."/>
            <person name="Beck B.J."/>
            <person name="De Vos P."/>
            <person name="Vandamme P."/>
            <person name="Eisen J.A."/>
            <person name="Garrity G."/>
            <person name="Hugenholtz P."/>
            <person name="Kyrpides N.C."/>
        </authorList>
    </citation>
    <scope>NUCLEOTIDE SEQUENCE [LARGE SCALE GENOMIC DNA]</scope>
    <source>
        <strain evidence="2 3">ASC-9842</strain>
    </source>
</reference>
<accession>A0A4Q7S6R7</accession>
<dbReference type="EMBL" id="SGXM01000001">
    <property type="protein sequence ID" value="RZT41557.1"/>
    <property type="molecule type" value="Genomic_DNA"/>
</dbReference>
<dbReference type="RefSeq" id="WP_130389583.1">
    <property type="nucleotide sequence ID" value="NZ_SGXM01000001.1"/>
</dbReference>
<name>A0A4Q7S6R7_9BURK</name>
<keyword evidence="1" id="KW-0732">Signal</keyword>
<feature type="signal peptide" evidence="1">
    <location>
        <begin position="1"/>
        <end position="25"/>
    </location>
</feature>
<feature type="chain" id="PRO_5020722631" evidence="1">
    <location>
        <begin position="26"/>
        <end position="225"/>
    </location>
</feature>
<proteinExistence type="predicted"/>
<comment type="caution">
    <text evidence="2">The sequence shown here is derived from an EMBL/GenBank/DDBJ whole genome shotgun (WGS) entry which is preliminary data.</text>
</comment>
<dbReference type="Pfam" id="PF06551">
    <property type="entry name" value="DUF1120"/>
    <property type="match status" value="1"/>
</dbReference>
<protein>
    <submittedName>
        <fullName evidence="2">Uncharacterized protein DUF1120</fullName>
    </submittedName>
</protein>
<dbReference type="OrthoDB" id="8966046at2"/>
<keyword evidence="3" id="KW-1185">Reference proteome</keyword>
<evidence type="ECO:0000313" key="3">
    <source>
        <dbReference type="Proteomes" id="UP000291078"/>
    </source>
</evidence>
<dbReference type="Proteomes" id="UP000291078">
    <property type="component" value="Unassembled WGS sequence"/>
</dbReference>
<organism evidence="2 3">
    <name type="scientific">Cupriavidus agavae</name>
    <dbReference type="NCBI Taxonomy" id="1001822"/>
    <lineage>
        <taxon>Bacteria</taxon>
        <taxon>Pseudomonadati</taxon>
        <taxon>Pseudomonadota</taxon>
        <taxon>Betaproteobacteria</taxon>
        <taxon>Burkholderiales</taxon>
        <taxon>Burkholderiaceae</taxon>
        <taxon>Cupriavidus</taxon>
    </lineage>
</organism>
<evidence type="ECO:0000256" key="1">
    <source>
        <dbReference type="SAM" id="SignalP"/>
    </source>
</evidence>
<sequence length="225" mass="24263">MHIKKFLQLGALKALLLLSPLGALAVESSDVSVKGKIKPTACDIVLSNSGVIDYGTVSATSLKQNTATQLPDRNFDLTVSCYKPMRILIHTKDNRFRKQQSEAMDFLKGTTQRSSGVVNDAGTAVGALQVFPAGVMADGHAAANVETTNAGKTWFKVYNTTPIITWPTSDDYTGWGVTGATKPSAFTTMVQRYTVRLALAPRKSLPKLVDDVPFNGSMTFAIVYI</sequence>